<accession>A0A821UC73</accession>
<dbReference type="GO" id="GO:1990904">
    <property type="term" value="C:ribonucleoprotein complex"/>
    <property type="evidence" value="ECO:0007669"/>
    <property type="project" value="UniProtKB-KW"/>
</dbReference>
<protein>
    <recommendedName>
        <fullName evidence="7">Large ribosomal subunit protein mL45</fullName>
    </recommendedName>
    <alternativeName>
        <fullName evidence="8">39S ribosomal protein L45, mitochondrial</fullName>
    </alternativeName>
</protein>
<dbReference type="GO" id="GO:0005840">
    <property type="term" value="C:ribosome"/>
    <property type="evidence" value="ECO:0007669"/>
    <property type="project" value="UniProtKB-KW"/>
</dbReference>
<comment type="subcellular location">
    <subcellularLocation>
        <location evidence="1">Mitochondrion</location>
    </subcellularLocation>
</comment>
<dbReference type="InterPro" id="IPR007379">
    <property type="entry name" value="Tim44-like_dom"/>
</dbReference>
<dbReference type="AlphaFoldDB" id="A0A821UC73"/>
<reference evidence="10" key="1">
    <citation type="submission" date="2021-02" db="EMBL/GenBank/DDBJ databases">
        <authorList>
            <person name="Nowell W R."/>
        </authorList>
    </citation>
    <scope>NUCLEOTIDE SEQUENCE</scope>
</reference>
<dbReference type="PANTHER" id="PTHR28554:SF1">
    <property type="entry name" value="LARGE RIBOSOMAL SUBUNIT PROTEIN ML45"/>
    <property type="match status" value="1"/>
</dbReference>
<dbReference type="GO" id="GO:0005739">
    <property type="term" value="C:mitochondrion"/>
    <property type="evidence" value="ECO:0007669"/>
    <property type="project" value="UniProtKB-SubCell"/>
</dbReference>
<evidence type="ECO:0000313" key="10">
    <source>
        <dbReference type="EMBL" id="CAF4887320.1"/>
    </source>
</evidence>
<evidence type="ECO:0000256" key="2">
    <source>
        <dbReference type="ARBA" id="ARBA00022946"/>
    </source>
</evidence>
<feature type="domain" description="Tim44-like" evidence="9">
    <location>
        <begin position="3"/>
        <end position="57"/>
    </location>
</feature>
<dbReference type="EMBL" id="CAJOBS010004752">
    <property type="protein sequence ID" value="CAF4887320.1"/>
    <property type="molecule type" value="Genomic_DNA"/>
</dbReference>
<organism evidence="10 11">
    <name type="scientific">Rotaria socialis</name>
    <dbReference type="NCBI Taxonomy" id="392032"/>
    <lineage>
        <taxon>Eukaryota</taxon>
        <taxon>Metazoa</taxon>
        <taxon>Spiralia</taxon>
        <taxon>Gnathifera</taxon>
        <taxon>Rotifera</taxon>
        <taxon>Eurotatoria</taxon>
        <taxon>Bdelloidea</taxon>
        <taxon>Philodinida</taxon>
        <taxon>Philodinidae</taxon>
        <taxon>Rotaria</taxon>
    </lineage>
</organism>
<evidence type="ECO:0000256" key="1">
    <source>
        <dbReference type="ARBA" id="ARBA00004173"/>
    </source>
</evidence>
<evidence type="ECO:0000256" key="5">
    <source>
        <dbReference type="ARBA" id="ARBA00023274"/>
    </source>
</evidence>
<dbReference type="SUPFAM" id="SSF54427">
    <property type="entry name" value="NTF2-like"/>
    <property type="match status" value="1"/>
</dbReference>
<gene>
    <name evidence="10" type="ORF">TOA249_LOCUS29726</name>
</gene>
<dbReference type="Gene3D" id="3.10.450.240">
    <property type="match status" value="1"/>
</dbReference>
<comment type="similarity">
    <text evidence="6">Belongs to the mitochondrion-specific ribosomal protein mL45 family.</text>
</comment>
<evidence type="ECO:0000256" key="6">
    <source>
        <dbReference type="ARBA" id="ARBA00038073"/>
    </source>
</evidence>
<name>A0A821UC73_9BILA</name>
<evidence type="ECO:0000256" key="3">
    <source>
        <dbReference type="ARBA" id="ARBA00022980"/>
    </source>
</evidence>
<dbReference type="Proteomes" id="UP000663838">
    <property type="component" value="Unassembled WGS sequence"/>
</dbReference>
<evidence type="ECO:0000256" key="7">
    <source>
        <dbReference type="ARBA" id="ARBA00039448"/>
    </source>
</evidence>
<evidence type="ECO:0000256" key="4">
    <source>
        <dbReference type="ARBA" id="ARBA00023128"/>
    </source>
</evidence>
<proteinExistence type="inferred from homology"/>
<evidence type="ECO:0000256" key="8">
    <source>
        <dbReference type="ARBA" id="ARBA00043031"/>
    </source>
</evidence>
<comment type="caution">
    <text evidence="10">The sequence shown here is derived from an EMBL/GenBank/DDBJ whole genome shotgun (WGS) entry which is preliminary data.</text>
</comment>
<keyword evidence="3" id="KW-0689">Ribosomal protein</keyword>
<evidence type="ECO:0000259" key="9">
    <source>
        <dbReference type="Pfam" id="PF04280"/>
    </source>
</evidence>
<keyword evidence="4" id="KW-0496">Mitochondrion</keyword>
<dbReference type="PANTHER" id="PTHR28554">
    <property type="entry name" value="39S RIBOSOMAL PROTEIN L45, MITOCHONDRIAL"/>
    <property type="match status" value="1"/>
</dbReference>
<dbReference type="InterPro" id="IPR051975">
    <property type="entry name" value="mtLSU_mL45"/>
</dbReference>
<keyword evidence="5" id="KW-0687">Ribonucleoprotein</keyword>
<sequence length="91" mass="10813">MTMAQVTVRMHSKQTCAIYDRFGRLMFGNETLPKDVLEYVVFERILTNPYSQWRVHSKILPSWLPPLNPHCKTKIVHIDLAQEFFELHLKK</sequence>
<evidence type="ECO:0000313" key="11">
    <source>
        <dbReference type="Proteomes" id="UP000663838"/>
    </source>
</evidence>
<dbReference type="InterPro" id="IPR032710">
    <property type="entry name" value="NTF2-like_dom_sf"/>
</dbReference>
<keyword evidence="2" id="KW-0809">Transit peptide</keyword>
<dbReference type="Pfam" id="PF04280">
    <property type="entry name" value="Tim44"/>
    <property type="match status" value="1"/>
</dbReference>